<dbReference type="Proteomes" id="UP001278571">
    <property type="component" value="Unassembled WGS sequence"/>
</dbReference>
<feature type="signal peptide" evidence="2">
    <location>
        <begin position="1"/>
        <end position="22"/>
    </location>
</feature>
<dbReference type="InterPro" id="IPR006311">
    <property type="entry name" value="TAT_signal"/>
</dbReference>
<dbReference type="EMBL" id="JAWJZF010000353">
    <property type="protein sequence ID" value="MDX2293228.1"/>
    <property type="molecule type" value="Genomic_DNA"/>
</dbReference>
<comment type="caution">
    <text evidence="3">The sequence shown here is derived from an EMBL/GenBank/DDBJ whole genome shotgun (WGS) entry which is preliminary data.</text>
</comment>
<protein>
    <submittedName>
        <fullName evidence="3">Uncharacterized protein</fullName>
    </submittedName>
</protein>
<accession>A0ABU4K654</accession>
<dbReference type="PROSITE" id="PS51318">
    <property type="entry name" value="TAT"/>
    <property type="match status" value="1"/>
</dbReference>
<proteinExistence type="predicted"/>
<gene>
    <name evidence="3" type="ORF">R2363_13710</name>
</gene>
<evidence type="ECO:0000313" key="3">
    <source>
        <dbReference type="EMBL" id="MDX2293228.1"/>
    </source>
</evidence>
<dbReference type="RefSeq" id="WP_319009642.1">
    <property type="nucleotide sequence ID" value="NZ_JAWJZF010000353.1"/>
</dbReference>
<keyword evidence="4" id="KW-1185">Reference proteome</keyword>
<evidence type="ECO:0000256" key="1">
    <source>
        <dbReference type="SAM" id="MobiDB-lite"/>
    </source>
</evidence>
<feature type="chain" id="PRO_5047180125" evidence="2">
    <location>
        <begin position="23"/>
        <end position="60"/>
    </location>
</feature>
<keyword evidence="2" id="KW-0732">Signal</keyword>
<reference evidence="3 4" key="1">
    <citation type="submission" date="2023-10" db="EMBL/GenBank/DDBJ databases">
        <authorList>
            <person name="Wang X.X."/>
        </authorList>
    </citation>
    <scope>NUCLEOTIDE SEQUENCE [LARGE SCALE GENOMIC DNA]</scope>
    <source>
        <strain evidence="3 4">NBRC 12816</strain>
    </source>
</reference>
<feature type="region of interest" description="Disordered" evidence="1">
    <location>
        <begin position="34"/>
        <end position="60"/>
    </location>
</feature>
<feature type="compositionally biased region" description="Low complexity" evidence="1">
    <location>
        <begin position="34"/>
        <end position="44"/>
    </location>
</feature>
<evidence type="ECO:0000256" key="2">
    <source>
        <dbReference type="SAM" id="SignalP"/>
    </source>
</evidence>
<name>A0ABU4K654_9ACTN</name>
<organism evidence="3 4">
    <name type="scientific">Streptomyces roseolus</name>
    <dbReference type="NCBI Taxonomy" id="67358"/>
    <lineage>
        <taxon>Bacteria</taxon>
        <taxon>Bacillati</taxon>
        <taxon>Actinomycetota</taxon>
        <taxon>Actinomycetes</taxon>
        <taxon>Kitasatosporales</taxon>
        <taxon>Streptomycetaceae</taxon>
        <taxon>Streptomyces</taxon>
    </lineage>
</organism>
<sequence>MRSSARRTLALTLAAAPLAALAALLAGPQAAADSPAAPALVTAPEPTPTPTASGDGFSWG</sequence>
<evidence type="ECO:0000313" key="4">
    <source>
        <dbReference type="Proteomes" id="UP001278571"/>
    </source>
</evidence>